<evidence type="ECO:0000313" key="15">
    <source>
        <dbReference type="Proteomes" id="UP001589797"/>
    </source>
</evidence>
<reference evidence="14 15" key="1">
    <citation type="submission" date="2024-09" db="EMBL/GenBank/DDBJ databases">
        <authorList>
            <person name="Sun Q."/>
            <person name="Mori K."/>
        </authorList>
    </citation>
    <scope>NUCLEOTIDE SEQUENCE [LARGE SCALE GENOMIC DNA]</scope>
    <source>
        <strain evidence="14 15">CCM 7650</strain>
    </source>
</reference>
<keyword evidence="4" id="KW-0049">Antioxidant</keyword>
<evidence type="ECO:0000256" key="10">
    <source>
        <dbReference type="ARBA" id="ARBA00042639"/>
    </source>
</evidence>
<evidence type="ECO:0000259" key="13">
    <source>
        <dbReference type="PROSITE" id="PS51352"/>
    </source>
</evidence>
<accession>A0ABV6FWV3</accession>
<keyword evidence="7" id="KW-0676">Redox-active center</keyword>
<dbReference type="PANTHER" id="PTHR42801:SF7">
    <property type="entry name" value="SLL1159 PROTEIN"/>
    <property type="match status" value="1"/>
</dbReference>
<proteinExistence type="inferred from homology"/>
<dbReference type="InterPro" id="IPR050924">
    <property type="entry name" value="Peroxiredoxin_BCP/PrxQ"/>
</dbReference>
<name>A0ABV6FWV3_9BACT</name>
<dbReference type="Gene3D" id="3.40.30.10">
    <property type="entry name" value="Glutaredoxin"/>
    <property type="match status" value="1"/>
</dbReference>
<comment type="similarity">
    <text evidence="9">Belongs to the peroxiredoxin family. BCP/PrxQ subfamily.</text>
</comment>
<dbReference type="EC" id="1.11.1.24" evidence="2"/>
<keyword evidence="15" id="KW-1185">Reference proteome</keyword>
<gene>
    <name evidence="14" type="ORF">ACFFIP_16900</name>
</gene>
<dbReference type="Pfam" id="PF00578">
    <property type="entry name" value="AhpC-TSA"/>
    <property type="match status" value="1"/>
</dbReference>
<dbReference type="InterPro" id="IPR000866">
    <property type="entry name" value="AhpC/TSA"/>
</dbReference>
<dbReference type="RefSeq" id="WP_382388908.1">
    <property type="nucleotide sequence ID" value="NZ_JBHLWI010000050.1"/>
</dbReference>
<evidence type="ECO:0000256" key="4">
    <source>
        <dbReference type="ARBA" id="ARBA00022862"/>
    </source>
</evidence>
<sequence>MNKFLMIMALFSFLSVWNQAQAQTKFKTVNQAKGLSVGEVAPKFNSSDQENRSFNLENTLESGPVVLIFYRGQWCPVCNKHLAAIEQDLDQIYAKGATVVAVSPETSEFLKQTMKKTGASFKLLHDEDYGIAEAYDVAFLSDEASLNAYNERLGANLQEAHSDDSQRLPIPATYIIGQDGIIKWRHFDPDYRKRASVEDIVAALSEL</sequence>
<feature type="signal peptide" evidence="12">
    <location>
        <begin position="1"/>
        <end position="22"/>
    </location>
</feature>
<evidence type="ECO:0000256" key="3">
    <source>
        <dbReference type="ARBA" id="ARBA00022559"/>
    </source>
</evidence>
<dbReference type="InterPro" id="IPR013766">
    <property type="entry name" value="Thioredoxin_domain"/>
</dbReference>
<dbReference type="SUPFAM" id="SSF52833">
    <property type="entry name" value="Thioredoxin-like"/>
    <property type="match status" value="1"/>
</dbReference>
<comment type="function">
    <text evidence="1">Thiol-specific peroxidase that catalyzes the reduction of hydrogen peroxide and organic hydroperoxides to water and alcohols, respectively. Plays a role in cell protection against oxidative stress by detoxifying peroxides and as sensor of hydrogen peroxide-mediated signaling events.</text>
</comment>
<comment type="catalytic activity">
    <reaction evidence="11">
        <text>a hydroperoxide + [thioredoxin]-dithiol = an alcohol + [thioredoxin]-disulfide + H2O</text>
        <dbReference type="Rhea" id="RHEA:62620"/>
        <dbReference type="Rhea" id="RHEA-COMP:10698"/>
        <dbReference type="Rhea" id="RHEA-COMP:10700"/>
        <dbReference type="ChEBI" id="CHEBI:15377"/>
        <dbReference type="ChEBI" id="CHEBI:29950"/>
        <dbReference type="ChEBI" id="CHEBI:30879"/>
        <dbReference type="ChEBI" id="CHEBI:35924"/>
        <dbReference type="ChEBI" id="CHEBI:50058"/>
        <dbReference type="EC" id="1.11.1.24"/>
    </reaction>
</comment>
<organism evidence="14 15">
    <name type="scientific">Fontibacter flavus</name>
    <dbReference type="NCBI Taxonomy" id="654838"/>
    <lineage>
        <taxon>Bacteria</taxon>
        <taxon>Pseudomonadati</taxon>
        <taxon>Bacteroidota</taxon>
        <taxon>Cytophagia</taxon>
        <taxon>Cytophagales</taxon>
        <taxon>Cyclobacteriaceae</taxon>
        <taxon>Fontibacter</taxon>
    </lineage>
</organism>
<evidence type="ECO:0000256" key="9">
    <source>
        <dbReference type="ARBA" id="ARBA00038489"/>
    </source>
</evidence>
<evidence type="ECO:0000256" key="11">
    <source>
        <dbReference type="ARBA" id="ARBA00049091"/>
    </source>
</evidence>
<evidence type="ECO:0000256" key="12">
    <source>
        <dbReference type="SAM" id="SignalP"/>
    </source>
</evidence>
<dbReference type="PROSITE" id="PS51352">
    <property type="entry name" value="THIOREDOXIN_2"/>
    <property type="match status" value="1"/>
</dbReference>
<feature type="chain" id="PRO_5045179663" description="thioredoxin-dependent peroxiredoxin" evidence="12">
    <location>
        <begin position="23"/>
        <end position="207"/>
    </location>
</feature>
<evidence type="ECO:0000313" key="14">
    <source>
        <dbReference type="EMBL" id="MFC0264367.1"/>
    </source>
</evidence>
<evidence type="ECO:0000256" key="7">
    <source>
        <dbReference type="ARBA" id="ARBA00023284"/>
    </source>
</evidence>
<dbReference type="Proteomes" id="UP001589797">
    <property type="component" value="Unassembled WGS sequence"/>
</dbReference>
<keyword evidence="6" id="KW-1015">Disulfide bond</keyword>
<protein>
    <recommendedName>
        <fullName evidence="2">thioredoxin-dependent peroxiredoxin</fullName>
        <ecNumber evidence="2">1.11.1.24</ecNumber>
    </recommendedName>
    <alternativeName>
        <fullName evidence="8">Thioredoxin peroxidase</fullName>
    </alternativeName>
    <alternativeName>
        <fullName evidence="10">Thioredoxin-dependent peroxiredoxin Bcp</fullName>
    </alternativeName>
</protein>
<dbReference type="InterPro" id="IPR036249">
    <property type="entry name" value="Thioredoxin-like_sf"/>
</dbReference>
<feature type="domain" description="Thioredoxin" evidence="13">
    <location>
        <begin position="35"/>
        <end position="207"/>
    </location>
</feature>
<keyword evidence="12" id="KW-0732">Signal</keyword>
<evidence type="ECO:0000256" key="6">
    <source>
        <dbReference type="ARBA" id="ARBA00023157"/>
    </source>
</evidence>
<keyword evidence="5" id="KW-0560">Oxidoreductase</keyword>
<dbReference type="PANTHER" id="PTHR42801">
    <property type="entry name" value="THIOREDOXIN-DEPENDENT PEROXIDE REDUCTASE"/>
    <property type="match status" value="1"/>
</dbReference>
<evidence type="ECO:0000256" key="8">
    <source>
        <dbReference type="ARBA" id="ARBA00032824"/>
    </source>
</evidence>
<evidence type="ECO:0000256" key="2">
    <source>
        <dbReference type="ARBA" id="ARBA00013017"/>
    </source>
</evidence>
<comment type="caution">
    <text evidence="14">The sequence shown here is derived from an EMBL/GenBank/DDBJ whole genome shotgun (WGS) entry which is preliminary data.</text>
</comment>
<keyword evidence="3" id="KW-0575">Peroxidase</keyword>
<evidence type="ECO:0000256" key="5">
    <source>
        <dbReference type="ARBA" id="ARBA00023002"/>
    </source>
</evidence>
<dbReference type="CDD" id="cd02970">
    <property type="entry name" value="PRX_like2"/>
    <property type="match status" value="1"/>
</dbReference>
<dbReference type="EMBL" id="JBHLWI010000050">
    <property type="protein sequence ID" value="MFC0264367.1"/>
    <property type="molecule type" value="Genomic_DNA"/>
</dbReference>
<evidence type="ECO:0000256" key="1">
    <source>
        <dbReference type="ARBA" id="ARBA00003330"/>
    </source>
</evidence>